<evidence type="ECO:0000256" key="1">
    <source>
        <dbReference type="SAM" id="MobiDB-lite"/>
    </source>
</evidence>
<keyword evidence="4" id="KW-1185">Reference proteome</keyword>
<sequence length="626" mass="66710">MDMDDEQPLMAPTEQQPLVGKQTTWSRRTLALGALFGASLLLGAAVSARTAPAAAAPAGKRAAFNTRTGELVPKDYETAAPIENNYLRQRTRLEAAIRVAFEKVHGRAPTAGELRALVEDPGGGVRVSHPELVAANPDLVSPDISSGCLTLRGDFVCTQELLANPELYLWFGLDFDHDAGFCYGPDGVNLDFSFDITAGVCLSGAPGDPVEFAKESVVYAEPVFGTYALLEVGVGAQIINFDLEESLRQKAVRDRAALDAAMARLTADGHDAAKFGQLADAFFQREKGRALTEAERPGAYKEFAAKLGAARAKKAAAGATKADKPEFFWGDDVIGLWDDGGSWFWDDWEISIDDWFDTTLKCEQYPYCGAPPGQDPEDYCPNGLAKVEVRIPVIAQVGSSGPGELSAGTPTLETGFGSIDVEFAAVRKFYGKAGVTAGALFLMAAGVEGKISTECNLSGCGSPGLGICAFAELAFPDIDLPSWDLCGNEIGFDDLELPSLGAEVCYDGPLKRCGPKGLSCNPMAGFYFFMAPPLLGGTALAPVLQFGMRAFGMTLGQRLCVQLGLVGYPIYYSYYGSEDLLKGHAGNGFEGTKWNKYFALATMFTTGVFGLGWGVLINGFALLSRT</sequence>
<keyword evidence="2" id="KW-0812">Transmembrane</keyword>
<accession>A0A8J2WYA7</accession>
<organism evidence="3 4">
    <name type="scientific">Pelagomonas calceolata</name>
    <dbReference type="NCBI Taxonomy" id="35677"/>
    <lineage>
        <taxon>Eukaryota</taxon>
        <taxon>Sar</taxon>
        <taxon>Stramenopiles</taxon>
        <taxon>Ochrophyta</taxon>
        <taxon>Pelagophyceae</taxon>
        <taxon>Pelagomonadales</taxon>
        <taxon>Pelagomonadaceae</taxon>
        <taxon>Pelagomonas</taxon>
    </lineage>
</organism>
<feature type="transmembrane region" description="Helical" evidence="2">
    <location>
        <begin position="597"/>
        <end position="623"/>
    </location>
</feature>
<evidence type="ECO:0000256" key="2">
    <source>
        <dbReference type="SAM" id="Phobius"/>
    </source>
</evidence>
<evidence type="ECO:0000313" key="4">
    <source>
        <dbReference type="Proteomes" id="UP000789595"/>
    </source>
</evidence>
<feature type="transmembrane region" description="Helical" evidence="2">
    <location>
        <begin position="526"/>
        <end position="547"/>
    </location>
</feature>
<reference evidence="3" key="1">
    <citation type="submission" date="2021-11" db="EMBL/GenBank/DDBJ databases">
        <authorList>
            <consortium name="Genoscope - CEA"/>
            <person name="William W."/>
        </authorList>
    </citation>
    <scope>NUCLEOTIDE SEQUENCE</scope>
</reference>
<evidence type="ECO:0000313" key="3">
    <source>
        <dbReference type="EMBL" id="CAH0373312.1"/>
    </source>
</evidence>
<dbReference type="Proteomes" id="UP000789595">
    <property type="component" value="Unassembled WGS sequence"/>
</dbReference>
<feature type="compositionally biased region" description="Polar residues" evidence="1">
    <location>
        <begin position="13"/>
        <end position="22"/>
    </location>
</feature>
<gene>
    <name evidence="3" type="ORF">PECAL_4P04990</name>
</gene>
<feature type="transmembrane region" description="Helical" evidence="2">
    <location>
        <begin position="559"/>
        <end position="577"/>
    </location>
</feature>
<protein>
    <submittedName>
        <fullName evidence="3">Uncharacterized protein</fullName>
    </submittedName>
</protein>
<proteinExistence type="predicted"/>
<feature type="region of interest" description="Disordered" evidence="1">
    <location>
        <begin position="1"/>
        <end position="22"/>
    </location>
</feature>
<keyword evidence="2" id="KW-0472">Membrane</keyword>
<dbReference type="EMBL" id="CAKKNE010000004">
    <property type="protein sequence ID" value="CAH0373312.1"/>
    <property type="molecule type" value="Genomic_DNA"/>
</dbReference>
<keyword evidence="2" id="KW-1133">Transmembrane helix</keyword>
<name>A0A8J2WYA7_9STRA</name>
<dbReference type="AlphaFoldDB" id="A0A8J2WYA7"/>
<comment type="caution">
    <text evidence="3">The sequence shown here is derived from an EMBL/GenBank/DDBJ whole genome shotgun (WGS) entry which is preliminary data.</text>
</comment>